<sequence length="249" mass="26392">MLETGVLPSVMYCSGAPDKKRYSLIAQLHYGLPASQKATGCGGTSKGAGKAAGPVAGGAGGIAGSPAGGGTSMEPGEKVIVTIGGLKQVKLDVIKEGDERYFIAVGLFEGDNLNEVVNHKRNRTKPVKGQRVGENYICAFSGEKIILPISDPSKRFLLYIAVVTISKGTDDQGKTFKDISLMGIGFSQAFEVNVCKKYQHTTAELRLVEGGDPSINPGKIEVAIDVCKKEKGEAIPEDEEENIMVQFQV</sequence>
<dbReference type="GeneID" id="25272022"/>
<dbReference type="Proteomes" id="UP000018050">
    <property type="component" value="Unassembled WGS sequence"/>
</dbReference>
<dbReference type="VEuPathDB" id="ToxoDB:EAH_00039520"/>
<accession>U6GV92</accession>
<evidence type="ECO:0000313" key="1">
    <source>
        <dbReference type="EMBL" id="CDI83492.1"/>
    </source>
</evidence>
<name>U6GV92_EIMAC</name>
<dbReference type="OrthoDB" id="345880at2759"/>
<protein>
    <submittedName>
        <fullName evidence="1">Uncharacterized protein</fullName>
    </submittedName>
</protein>
<proteinExistence type="predicted"/>
<reference evidence="1" key="1">
    <citation type="submission" date="2013-10" db="EMBL/GenBank/DDBJ databases">
        <title>Genomic analysis of the causative agents of coccidiosis in chickens.</title>
        <authorList>
            <person name="Reid A.J."/>
            <person name="Blake D."/>
            <person name="Billington K."/>
            <person name="Browne H."/>
            <person name="Dunn M."/>
            <person name="Hung S."/>
            <person name="Kawahara F."/>
            <person name="Miranda-Saavedra D."/>
            <person name="Mourier T."/>
            <person name="Nagra H."/>
            <person name="Otto T.D."/>
            <person name="Rawlings N."/>
            <person name="Sanchez A."/>
            <person name="Sanders M."/>
            <person name="Subramaniam C."/>
            <person name="Tay Y."/>
            <person name="Dear P."/>
            <person name="Doerig C."/>
            <person name="Gruber A."/>
            <person name="Parkinson J."/>
            <person name="Shirley M."/>
            <person name="Wan K.L."/>
            <person name="Berriman M."/>
            <person name="Tomley F."/>
            <person name="Pain A."/>
        </authorList>
    </citation>
    <scope>NUCLEOTIDE SEQUENCE</scope>
    <source>
        <strain evidence="1">Houghton</strain>
    </source>
</reference>
<organism evidence="1 2">
    <name type="scientific">Eimeria acervulina</name>
    <name type="common">Coccidian parasite</name>
    <dbReference type="NCBI Taxonomy" id="5801"/>
    <lineage>
        <taxon>Eukaryota</taxon>
        <taxon>Sar</taxon>
        <taxon>Alveolata</taxon>
        <taxon>Apicomplexa</taxon>
        <taxon>Conoidasida</taxon>
        <taxon>Coccidia</taxon>
        <taxon>Eucoccidiorida</taxon>
        <taxon>Eimeriorina</taxon>
        <taxon>Eimeriidae</taxon>
        <taxon>Eimeria</taxon>
    </lineage>
</organism>
<keyword evidence="2" id="KW-1185">Reference proteome</keyword>
<dbReference type="RefSeq" id="XP_013247388.1">
    <property type="nucleotide sequence ID" value="XM_013391934.1"/>
</dbReference>
<dbReference type="EMBL" id="HG673426">
    <property type="protein sequence ID" value="CDI83492.1"/>
    <property type="molecule type" value="Genomic_DNA"/>
</dbReference>
<evidence type="ECO:0000313" key="2">
    <source>
        <dbReference type="Proteomes" id="UP000018050"/>
    </source>
</evidence>
<gene>
    <name evidence="1" type="ORF">EAH_00039520</name>
</gene>
<dbReference type="AlphaFoldDB" id="U6GV92"/>
<reference evidence="1" key="2">
    <citation type="submission" date="2013-10" db="EMBL/GenBank/DDBJ databases">
        <authorList>
            <person name="Aslett M."/>
        </authorList>
    </citation>
    <scope>NUCLEOTIDE SEQUENCE</scope>
    <source>
        <strain evidence="1">Houghton</strain>
    </source>
</reference>